<feature type="transmembrane region" description="Helical" evidence="1">
    <location>
        <begin position="14"/>
        <end position="42"/>
    </location>
</feature>
<evidence type="ECO:0000313" key="2">
    <source>
        <dbReference type="EMBL" id="CAJ0565290.1"/>
    </source>
</evidence>
<accession>A0AA36CBD3</accession>
<comment type="caution">
    <text evidence="2">The sequence shown here is derived from an EMBL/GenBank/DDBJ whole genome shotgun (WGS) entry which is preliminary data.</text>
</comment>
<keyword evidence="1" id="KW-1133">Transmembrane helix</keyword>
<keyword evidence="1" id="KW-0472">Membrane</keyword>
<reference evidence="2" key="1">
    <citation type="submission" date="2023-06" db="EMBL/GenBank/DDBJ databases">
        <authorList>
            <person name="Delattre M."/>
        </authorList>
    </citation>
    <scope>NUCLEOTIDE SEQUENCE</scope>
    <source>
        <strain evidence="2">AF72</strain>
    </source>
</reference>
<proteinExistence type="predicted"/>
<protein>
    <submittedName>
        <fullName evidence="2">Uncharacterized protein</fullName>
    </submittedName>
</protein>
<keyword evidence="3" id="KW-1185">Reference proteome</keyword>
<name>A0AA36CBD3_9BILA</name>
<organism evidence="2 3">
    <name type="scientific">Mesorhabditis spiculigera</name>
    <dbReference type="NCBI Taxonomy" id="96644"/>
    <lineage>
        <taxon>Eukaryota</taxon>
        <taxon>Metazoa</taxon>
        <taxon>Ecdysozoa</taxon>
        <taxon>Nematoda</taxon>
        <taxon>Chromadorea</taxon>
        <taxon>Rhabditida</taxon>
        <taxon>Rhabditina</taxon>
        <taxon>Rhabditomorpha</taxon>
        <taxon>Rhabditoidea</taxon>
        <taxon>Rhabditidae</taxon>
        <taxon>Mesorhabditinae</taxon>
        <taxon>Mesorhabditis</taxon>
    </lineage>
</organism>
<gene>
    <name evidence="2" type="ORF">MSPICULIGERA_LOCUS3937</name>
</gene>
<keyword evidence="1" id="KW-0812">Transmembrane</keyword>
<evidence type="ECO:0000256" key="1">
    <source>
        <dbReference type="SAM" id="Phobius"/>
    </source>
</evidence>
<evidence type="ECO:0000313" key="3">
    <source>
        <dbReference type="Proteomes" id="UP001177023"/>
    </source>
</evidence>
<feature type="non-terminal residue" evidence="2">
    <location>
        <position position="1"/>
    </location>
</feature>
<dbReference type="Proteomes" id="UP001177023">
    <property type="component" value="Unassembled WGS sequence"/>
</dbReference>
<sequence length="76" mass="8373">MSAKLLSFIASRNYALLGAGLALGAGFELFKIHFNIGGISFYNSFKKKQLSKELAEFELRLEKNDQLIAAAHNKPA</sequence>
<dbReference type="AlphaFoldDB" id="A0AA36CBD3"/>
<dbReference type="EMBL" id="CATQJA010001020">
    <property type="protein sequence ID" value="CAJ0565290.1"/>
    <property type="molecule type" value="Genomic_DNA"/>
</dbReference>